<feature type="compositionally biased region" description="Polar residues" evidence="1">
    <location>
        <begin position="411"/>
        <end position="423"/>
    </location>
</feature>
<evidence type="ECO:0000313" key="4">
    <source>
        <dbReference type="Proteomes" id="UP000291289"/>
    </source>
</evidence>
<gene>
    <name evidence="3" type="ORF">EJ419_07665</name>
</gene>
<accession>A0A4R0QNR3</accession>
<dbReference type="OrthoDB" id="9999089at2"/>
<keyword evidence="2" id="KW-0472">Membrane</keyword>
<name>A0A4R0QNR3_9BIFI</name>
<keyword evidence="4" id="KW-1185">Reference proteome</keyword>
<dbReference type="RefSeq" id="WP_131285228.1">
    <property type="nucleotide sequence ID" value="NZ_RXLP01000026.1"/>
</dbReference>
<evidence type="ECO:0000256" key="1">
    <source>
        <dbReference type="SAM" id="MobiDB-lite"/>
    </source>
</evidence>
<evidence type="ECO:0000313" key="3">
    <source>
        <dbReference type="EMBL" id="TCD53833.1"/>
    </source>
</evidence>
<protein>
    <submittedName>
        <fullName evidence="3">Uncharacterized protein</fullName>
    </submittedName>
</protein>
<dbReference type="AlphaFoldDB" id="A0A4R0QNR3"/>
<proteinExistence type="predicted"/>
<comment type="caution">
    <text evidence="3">The sequence shown here is derived from an EMBL/GenBank/DDBJ whole genome shotgun (WGS) entry which is preliminary data.</text>
</comment>
<keyword evidence="2" id="KW-1133">Transmembrane helix</keyword>
<evidence type="ECO:0000256" key="2">
    <source>
        <dbReference type="SAM" id="Phobius"/>
    </source>
</evidence>
<feature type="region of interest" description="Disordered" evidence="1">
    <location>
        <begin position="404"/>
        <end position="423"/>
    </location>
</feature>
<dbReference type="Proteomes" id="UP000291289">
    <property type="component" value="Unassembled WGS sequence"/>
</dbReference>
<organism evidence="3 4">
    <name type="scientific">Alloscardovia theropitheci</name>
    <dbReference type="NCBI Taxonomy" id="2496842"/>
    <lineage>
        <taxon>Bacteria</taxon>
        <taxon>Bacillati</taxon>
        <taxon>Actinomycetota</taxon>
        <taxon>Actinomycetes</taxon>
        <taxon>Bifidobacteriales</taxon>
        <taxon>Bifidobacteriaceae</taxon>
        <taxon>Alloscardovia</taxon>
    </lineage>
</organism>
<reference evidence="3 4" key="1">
    <citation type="submission" date="2018-12" db="EMBL/GenBank/DDBJ databases">
        <title>Alloscrdovia theropitheci sp. nov: a novel taxon from the feces of the bleeding-herat monkey (Theropithecus geleda).</title>
        <authorList>
            <person name="Modesto M."/>
        </authorList>
    </citation>
    <scope>NUCLEOTIDE SEQUENCE [LARGE SCALE GENOMIC DNA]</scope>
    <source>
        <strain evidence="3 4">GLDI4/2</strain>
    </source>
</reference>
<dbReference type="EMBL" id="RXLP01000026">
    <property type="protein sequence ID" value="TCD53833.1"/>
    <property type="molecule type" value="Genomic_DNA"/>
</dbReference>
<feature type="transmembrane region" description="Helical" evidence="2">
    <location>
        <begin position="20"/>
        <end position="38"/>
    </location>
</feature>
<sequence length="423" mass="47713">MLEHTNHKHTHHAKLRNPLYQNIVSILLIPFIILNVGACSSSISSPADVSIDKYVLAISLYPTMQELDAKDSYVLLLAEDGTYQKVSVGPVFSHMTLWGDDGLYVPGFDKNLYFSRGSSSAIASSSMHDNKHEYVLSHVLFNYKGNPLYIEDLGFSATQHNSIVMEDPVLHHSRQYEGEVPYIVSSCPSGLYGIWENTAYQENDDGEVISRLYDYVNFQKSEVDVQISKKRFTTTDDPKYLSIEGNSNGVPCVNNVITFLESDRLDYHITLRIVKWDTQGKTLEYTNVKDVHGNSMNEQSEMRVFYDNKSLRGDTFTYFNPTIGIIHQIDTTTGNEQRRVEVGNSDCIHNSKCGTYLFGQNNERIIIITYGMNLGTKAKIHIYDAETLKKIKEVPVSMKLARELSGGSDVGPTSQISVDPQFR</sequence>
<keyword evidence="2" id="KW-0812">Transmembrane</keyword>